<evidence type="ECO:0000256" key="4">
    <source>
        <dbReference type="ARBA" id="ARBA00022833"/>
    </source>
</evidence>
<dbReference type="PROSITE" id="PS50016">
    <property type="entry name" value="ZF_PHD_2"/>
    <property type="match status" value="1"/>
</dbReference>
<comment type="subcellular location">
    <subcellularLocation>
        <location evidence="1">Nucleus</location>
    </subcellularLocation>
</comment>
<dbReference type="InterPro" id="IPR059153">
    <property type="entry name" value="NSD_PHD-1st"/>
</dbReference>
<comment type="caution">
    <text evidence="10">The sequence shown here is derived from an EMBL/GenBank/DDBJ whole genome shotgun (WGS) entry which is preliminary data.</text>
</comment>
<feature type="compositionally biased region" description="Basic and acidic residues" evidence="8">
    <location>
        <begin position="569"/>
        <end position="580"/>
    </location>
</feature>
<reference evidence="10" key="1">
    <citation type="submission" date="2021-01" db="EMBL/GenBank/DDBJ databases">
        <authorList>
            <consortium name="Genoscope - CEA"/>
            <person name="William W."/>
        </authorList>
    </citation>
    <scope>NUCLEOTIDE SEQUENCE</scope>
</reference>
<dbReference type="AlphaFoldDB" id="A0A8S1KHJ5"/>
<dbReference type="GO" id="GO:0032039">
    <property type="term" value="C:integrator complex"/>
    <property type="evidence" value="ECO:0007669"/>
    <property type="project" value="TreeGrafter"/>
</dbReference>
<feature type="domain" description="PHD-type" evidence="9">
    <location>
        <begin position="847"/>
        <end position="892"/>
    </location>
</feature>
<evidence type="ECO:0000256" key="2">
    <source>
        <dbReference type="ARBA" id="ARBA00022723"/>
    </source>
</evidence>
<dbReference type="Pfam" id="PF15613">
    <property type="entry name" value="WSD"/>
    <property type="match status" value="1"/>
</dbReference>
<dbReference type="FunFam" id="3.30.40.10:FF:001139">
    <property type="entry name" value="Predicted protein"/>
    <property type="match status" value="1"/>
</dbReference>
<dbReference type="GO" id="GO:0034472">
    <property type="term" value="P:snRNA 3'-end processing"/>
    <property type="evidence" value="ECO:0007669"/>
    <property type="project" value="TreeGrafter"/>
</dbReference>
<dbReference type="EMBL" id="CAJJDN010000007">
    <property type="protein sequence ID" value="CAD8053455.1"/>
    <property type="molecule type" value="Genomic_DNA"/>
</dbReference>
<dbReference type="PROSITE" id="PS01359">
    <property type="entry name" value="ZF_PHD_1"/>
    <property type="match status" value="2"/>
</dbReference>
<proteinExistence type="predicted"/>
<dbReference type="PANTHER" id="PTHR13415:SF2">
    <property type="entry name" value="INTEGRATOR COMPLEX SUBUNIT 12"/>
    <property type="match status" value="1"/>
</dbReference>
<feature type="region of interest" description="Disordered" evidence="8">
    <location>
        <begin position="569"/>
        <end position="592"/>
    </location>
</feature>
<keyword evidence="2" id="KW-0479">Metal-binding</keyword>
<feature type="coiled-coil region" evidence="7">
    <location>
        <begin position="435"/>
        <end position="476"/>
    </location>
</feature>
<dbReference type="InterPro" id="IPR019786">
    <property type="entry name" value="Zinc_finger_PHD-type_CS"/>
</dbReference>
<evidence type="ECO:0000256" key="8">
    <source>
        <dbReference type="SAM" id="MobiDB-lite"/>
    </source>
</evidence>
<dbReference type="PANTHER" id="PTHR13415">
    <property type="entry name" value="NUCLEAR FACTOR-RELATED"/>
    <property type="match status" value="1"/>
</dbReference>
<dbReference type="CDD" id="cd15489">
    <property type="entry name" value="PHD_SF"/>
    <property type="match status" value="1"/>
</dbReference>
<dbReference type="Proteomes" id="UP000692954">
    <property type="component" value="Unassembled WGS sequence"/>
</dbReference>
<evidence type="ECO:0000256" key="6">
    <source>
        <dbReference type="PROSITE-ProRule" id="PRU00146"/>
    </source>
</evidence>
<dbReference type="InterPro" id="IPR028941">
    <property type="entry name" value="WHIM2_dom"/>
</dbReference>
<keyword evidence="5" id="KW-0539">Nucleus</keyword>
<evidence type="ECO:0000256" key="7">
    <source>
        <dbReference type="SAM" id="Coils"/>
    </source>
</evidence>
<dbReference type="FunFam" id="3.30.40.10:FF:001128">
    <property type="entry name" value="Uncharacterized protein"/>
    <property type="match status" value="1"/>
</dbReference>
<name>A0A8S1KHJ5_9CILI</name>
<dbReference type="OrthoDB" id="336088at2759"/>
<keyword evidence="4" id="KW-0862">Zinc</keyword>
<evidence type="ECO:0000313" key="10">
    <source>
        <dbReference type="EMBL" id="CAD8053455.1"/>
    </source>
</evidence>
<keyword evidence="11" id="KW-1185">Reference proteome</keyword>
<feature type="compositionally biased region" description="Low complexity" evidence="8">
    <location>
        <begin position="1"/>
        <end position="18"/>
    </location>
</feature>
<dbReference type="Pfam" id="PF23011">
    <property type="entry name" value="PHD-1st_NSD"/>
    <property type="match status" value="1"/>
</dbReference>
<sequence>MSSQEQNNNANNENEIAQDCNLATSKKALKKKKLDDKQEPKKPIDGKVQFGDKSICRLCKVSTMSTVIIICIRCHFKYHQECIRKQNKEPQIQDGIKWHCLSCIDRIAKRKFKESKPQKKRHQNQIQDFFQKTVQPQEDKIKKLNEFQMLYPTYVQQGRVSFPILDEYLTAYQGLFNIEPKKKPALKIDSSIPQEIFEDILKIWDAYNNMNKIVSDILQEQQIESQQQSNNIGTLIHFQDNHILYNQKSRLQIYITLQHNPEELILFFCYFYLKQLIEDLDIEQMQKQQYKIPYWQLMGYFWYTNRQRYYDLIRDDVKSLPTNIYKQGILNLPDDLIDFIDYSDVKKLTKLLIALSDGIETLKRTQFLYQYRTENILSNNRMKTQLGMKIKEQRSKQMEINKEIIESDGNYQMAKSKLLEEGLSRVETLKFQKEMDMTQKQSQKLKQQLYKLEKEINVLTERYDQQEKELTIMQITSLVLNPSVFLGYDNKGSQYYFFLWESDKIFICMKHSIIESDVSSWGYYDLNDINILMEILCQKGVRENQLRNNILELQRAQLLIVNKEKEQEEQKEERVRKSENNSEIDDEQNQNNMIKDQKINSLKNLDIDMLIQEFLNIESMLTEYLNQKNSRWCNSEIRNTFLQSFQNVIQRKPDKNYDESDLAPFCKAIEFFVENTLMQEKLELRPEEEIQGDEKIQQFNNDDESYYNQTRKRKVIEDDSSVEQLLQTAIQQLEQLDIGKVRIRKLPMKLFGTYYESVRLNLIEQLRQDCNLVKLKICLEVLGQIVKDYINRKITQQIVTHIPKKIEEAHMNNKFVEPIFEQEIKGQNLRQRMKPQLQPINYENKWEDKCQKCGQGGKVICCDTCPKVFHTKCLGLKEVPKGKWNCLVCLSNFERQVKTRATIKKLENQ</sequence>
<dbReference type="InterPro" id="IPR019787">
    <property type="entry name" value="Znf_PHD-finger"/>
</dbReference>
<dbReference type="GO" id="GO:0008270">
    <property type="term" value="F:zinc ion binding"/>
    <property type="evidence" value="ECO:0007669"/>
    <property type="project" value="UniProtKB-KW"/>
</dbReference>
<dbReference type="InterPro" id="IPR001965">
    <property type="entry name" value="Znf_PHD"/>
</dbReference>
<keyword evidence="3 6" id="KW-0863">Zinc-finger</keyword>
<keyword evidence="7" id="KW-0175">Coiled coil</keyword>
<dbReference type="SMART" id="SM00249">
    <property type="entry name" value="PHD"/>
    <property type="match status" value="2"/>
</dbReference>
<evidence type="ECO:0000256" key="1">
    <source>
        <dbReference type="ARBA" id="ARBA00004123"/>
    </source>
</evidence>
<dbReference type="InterPro" id="IPR051776">
    <property type="entry name" value="Integrator_subunit_12"/>
</dbReference>
<evidence type="ECO:0000313" key="11">
    <source>
        <dbReference type="Proteomes" id="UP000692954"/>
    </source>
</evidence>
<feature type="region of interest" description="Disordered" evidence="8">
    <location>
        <begin position="1"/>
        <end position="20"/>
    </location>
</feature>
<evidence type="ECO:0000256" key="3">
    <source>
        <dbReference type="ARBA" id="ARBA00022771"/>
    </source>
</evidence>
<protein>
    <recommendedName>
        <fullName evidence="9">PHD-type domain-containing protein</fullName>
    </recommendedName>
</protein>
<evidence type="ECO:0000256" key="5">
    <source>
        <dbReference type="ARBA" id="ARBA00023242"/>
    </source>
</evidence>
<organism evidence="10 11">
    <name type="scientific">Paramecium sonneborni</name>
    <dbReference type="NCBI Taxonomy" id="65129"/>
    <lineage>
        <taxon>Eukaryota</taxon>
        <taxon>Sar</taxon>
        <taxon>Alveolata</taxon>
        <taxon>Ciliophora</taxon>
        <taxon>Intramacronucleata</taxon>
        <taxon>Oligohymenophorea</taxon>
        <taxon>Peniculida</taxon>
        <taxon>Parameciidae</taxon>
        <taxon>Paramecium</taxon>
    </lineage>
</organism>
<accession>A0A8S1KHJ5</accession>
<evidence type="ECO:0000259" key="9">
    <source>
        <dbReference type="PROSITE" id="PS50016"/>
    </source>
</evidence>
<gene>
    <name evidence="10" type="ORF">PSON_ATCC_30995.1.T0070351</name>
</gene>